<dbReference type="Proteomes" id="UP001244341">
    <property type="component" value="Chromosome 6b"/>
</dbReference>
<evidence type="ECO:0008006" key="6">
    <source>
        <dbReference type="Google" id="ProtNLM"/>
    </source>
</evidence>
<keyword evidence="3" id="KW-0732">Signal</keyword>
<evidence type="ECO:0000313" key="4">
    <source>
        <dbReference type="EMBL" id="WIA15699.1"/>
    </source>
</evidence>
<evidence type="ECO:0000313" key="5">
    <source>
        <dbReference type="Proteomes" id="UP001244341"/>
    </source>
</evidence>
<keyword evidence="2" id="KW-0472">Membrane</keyword>
<keyword evidence="2" id="KW-0812">Transmembrane</keyword>
<feature type="transmembrane region" description="Helical" evidence="2">
    <location>
        <begin position="389"/>
        <end position="415"/>
    </location>
</feature>
<gene>
    <name evidence="4" type="ORF">OEZ85_002321</name>
</gene>
<evidence type="ECO:0000256" key="3">
    <source>
        <dbReference type="SAM" id="SignalP"/>
    </source>
</evidence>
<reference evidence="4 5" key="1">
    <citation type="submission" date="2023-05" db="EMBL/GenBank/DDBJ databases">
        <title>A 100% complete, gapless, phased diploid assembly of the Scenedesmus obliquus UTEX 3031 genome.</title>
        <authorList>
            <person name="Biondi T.C."/>
            <person name="Hanschen E.R."/>
            <person name="Kwon T."/>
            <person name="Eng W."/>
            <person name="Kruse C.P.S."/>
            <person name="Koehler S.I."/>
            <person name="Kunde Y."/>
            <person name="Gleasner C.D."/>
            <person name="You Mak K.T."/>
            <person name="Polle J."/>
            <person name="Hovde B.T."/>
            <person name="Starkenburg S.R."/>
        </authorList>
    </citation>
    <scope>NUCLEOTIDE SEQUENCE [LARGE SCALE GENOMIC DNA]</scope>
    <source>
        <strain evidence="4 5">DOE0152z</strain>
    </source>
</reference>
<protein>
    <recommendedName>
        <fullName evidence="6">SGNH hydrolase-type esterase domain-containing protein</fullName>
    </recommendedName>
</protein>
<name>A0ABY8U2L4_TETOB</name>
<accession>A0ABY8U2L4</accession>
<dbReference type="PANTHER" id="PTHR34407">
    <property type="entry name" value="EXPRESSED PROTEIN"/>
    <property type="match status" value="1"/>
</dbReference>
<evidence type="ECO:0000256" key="1">
    <source>
        <dbReference type="SAM" id="MobiDB-lite"/>
    </source>
</evidence>
<feature type="signal peptide" evidence="3">
    <location>
        <begin position="1"/>
        <end position="24"/>
    </location>
</feature>
<sequence length="457" mass="48671">MAPAGAARVTFCLVLAASILSISAAPQSPNAISKEWATYNMQRQNIRIGSQITGDTLRSVLDYSFASPLKQIQSSNVYQAGNARMRRVVHDLQRGNPIKIVAIGGVATNGSDASSPGSDDFFALYVKYLKRGFPNARVEPVRSSAGIAPSAVVAECLSSYLPKDADLVLLEMTANDGVGMDASLIDGHNAKAYEILLRGILGAEKTPALILTQSMVNGMGNGSTPFYLTPEAPQYAALASYYGTPVVSMRNAIWGSGTPTRNSGMITDQVVQEDGSTPLSPGHRSMADMLVFNTQRTAEDLLLLPYGDYDTQSIAMKVPDTPVYGDVSSEPWTVLSNSTCMWVRNISAPDTRLCPVNMAQMCSLDYSNRANMLRTYDERIDTRTSNSKAALIGGVVAGVVGGLLLIGGLLAFCIISKKRHAQKVAAAAEAKAAARRKEMASSGSHGVPITATSRQDF</sequence>
<evidence type="ECO:0000256" key="2">
    <source>
        <dbReference type="SAM" id="Phobius"/>
    </source>
</evidence>
<keyword evidence="2" id="KW-1133">Transmembrane helix</keyword>
<feature type="chain" id="PRO_5047155921" description="SGNH hydrolase-type esterase domain-containing protein" evidence="3">
    <location>
        <begin position="25"/>
        <end position="457"/>
    </location>
</feature>
<feature type="region of interest" description="Disordered" evidence="1">
    <location>
        <begin position="437"/>
        <end position="457"/>
    </location>
</feature>
<proteinExistence type="predicted"/>
<dbReference type="EMBL" id="CP126213">
    <property type="protein sequence ID" value="WIA15699.1"/>
    <property type="molecule type" value="Genomic_DNA"/>
</dbReference>
<dbReference type="PANTHER" id="PTHR34407:SF1">
    <property type="entry name" value="SGNH HYDROLASE-TYPE ESTERASE DOMAIN-CONTAINING PROTEIN"/>
    <property type="match status" value="1"/>
</dbReference>
<organism evidence="4 5">
    <name type="scientific">Tetradesmus obliquus</name>
    <name type="common">Green alga</name>
    <name type="synonym">Acutodesmus obliquus</name>
    <dbReference type="NCBI Taxonomy" id="3088"/>
    <lineage>
        <taxon>Eukaryota</taxon>
        <taxon>Viridiplantae</taxon>
        <taxon>Chlorophyta</taxon>
        <taxon>core chlorophytes</taxon>
        <taxon>Chlorophyceae</taxon>
        <taxon>CS clade</taxon>
        <taxon>Sphaeropleales</taxon>
        <taxon>Scenedesmaceae</taxon>
        <taxon>Tetradesmus</taxon>
    </lineage>
</organism>
<keyword evidence="5" id="KW-1185">Reference proteome</keyword>